<dbReference type="GO" id="GO:0032259">
    <property type="term" value="P:methylation"/>
    <property type="evidence" value="ECO:0007669"/>
    <property type="project" value="UniProtKB-KW"/>
</dbReference>
<keyword evidence="2" id="KW-0808">Transferase</keyword>
<name>A0A162NC12_9CLOT</name>
<proteinExistence type="predicted"/>
<dbReference type="SUPFAM" id="SSF53335">
    <property type="entry name" value="S-adenosyl-L-methionine-dependent methyltransferases"/>
    <property type="match status" value="1"/>
</dbReference>
<keyword evidence="2" id="KW-0489">Methyltransferase</keyword>
<sequence length="110" mass="12803">MFEETVLESKNAWDENADFWDERMGDNSNYFHCCIVRPGVEELLEVNKNDYVLDVACGTGNFSQRMAEKGAKVVAFDFSSKLIEHAKRRRKSYLNNKEIPVIIIVRARKR</sequence>
<dbReference type="AlphaFoldDB" id="A0A162NC12"/>
<accession>A0A162NC12</accession>
<dbReference type="EC" id="2.1.1.163" evidence="2"/>
<dbReference type="InterPro" id="IPR041698">
    <property type="entry name" value="Methyltransf_25"/>
</dbReference>
<dbReference type="RefSeq" id="WP_063554192.1">
    <property type="nucleotide sequence ID" value="NZ_LITT01000005.1"/>
</dbReference>
<dbReference type="GO" id="GO:0043770">
    <property type="term" value="F:demethylmenaquinone methyltransferase activity"/>
    <property type="evidence" value="ECO:0007669"/>
    <property type="project" value="UniProtKB-EC"/>
</dbReference>
<dbReference type="EMBL" id="LITT01000005">
    <property type="protein sequence ID" value="OAA91619.1"/>
    <property type="molecule type" value="Genomic_DNA"/>
</dbReference>
<dbReference type="Pfam" id="PF13649">
    <property type="entry name" value="Methyltransf_25"/>
    <property type="match status" value="1"/>
</dbReference>
<dbReference type="Gene3D" id="3.40.50.150">
    <property type="entry name" value="Vaccinia Virus protein VP39"/>
    <property type="match status" value="1"/>
</dbReference>
<evidence type="ECO:0000313" key="3">
    <source>
        <dbReference type="Proteomes" id="UP000077407"/>
    </source>
</evidence>
<dbReference type="InterPro" id="IPR029063">
    <property type="entry name" value="SAM-dependent_MTases_sf"/>
</dbReference>
<reference evidence="2 3" key="1">
    <citation type="journal article" date="2015" name="Biotechnol. Bioeng.">
        <title>Genome sequence and phenotypic characterization of Caulobacter segnis.</title>
        <authorList>
            <person name="Patel S."/>
            <person name="Fletcher B."/>
            <person name="Scott D.C."/>
            <person name="Ely B."/>
        </authorList>
    </citation>
    <scope>NUCLEOTIDE SEQUENCE [LARGE SCALE GENOMIC DNA]</scope>
    <source>
        <strain evidence="2 3">ERI-2</strain>
    </source>
</reference>
<evidence type="ECO:0000259" key="1">
    <source>
        <dbReference type="Pfam" id="PF13649"/>
    </source>
</evidence>
<dbReference type="PATRIC" id="fig|1538.10.peg.1080"/>
<dbReference type="CDD" id="cd02440">
    <property type="entry name" value="AdoMet_MTases"/>
    <property type="match status" value="1"/>
</dbReference>
<comment type="caution">
    <text evidence="2">The sequence shown here is derived from an EMBL/GenBank/DDBJ whole genome shotgun (WGS) entry which is preliminary data.</text>
</comment>
<protein>
    <submittedName>
        <fullName evidence="2">Ubiquinone/menaquinone biosynthesis C-methyltransferase UbiE</fullName>
        <ecNumber evidence="2">2.1.1.163</ecNumber>
    </submittedName>
</protein>
<organism evidence="2 3">
    <name type="scientific">Clostridium ljungdahlii</name>
    <dbReference type="NCBI Taxonomy" id="1538"/>
    <lineage>
        <taxon>Bacteria</taxon>
        <taxon>Bacillati</taxon>
        <taxon>Bacillota</taxon>
        <taxon>Clostridia</taxon>
        <taxon>Eubacteriales</taxon>
        <taxon>Clostridiaceae</taxon>
        <taxon>Clostridium</taxon>
    </lineage>
</organism>
<gene>
    <name evidence="2" type="primary">ubiE_3</name>
    <name evidence="2" type="ORF">WY13_00584</name>
</gene>
<dbReference type="OrthoDB" id="9791837at2"/>
<keyword evidence="2" id="KW-0830">Ubiquinone</keyword>
<evidence type="ECO:0000313" key="2">
    <source>
        <dbReference type="EMBL" id="OAA91619.1"/>
    </source>
</evidence>
<dbReference type="Proteomes" id="UP000077407">
    <property type="component" value="Unassembled WGS sequence"/>
</dbReference>
<feature type="domain" description="Methyltransferase" evidence="1">
    <location>
        <begin position="52"/>
        <end position="92"/>
    </location>
</feature>